<gene>
    <name evidence="1" type="ORF">NPIL_410451</name>
</gene>
<proteinExistence type="predicted"/>
<sequence length="94" mass="10999">MFLHSFTRESSCVFGRYIGLDGFLMVLKWASLKKQKFLERCKTFPVCSFCRPAIASSSHLLEFLHLTKIDLLTCLLTKMDFLRINGLMQLDQRY</sequence>
<comment type="caution">
    <text evidence="1">The sequence shown here is derived from an EMBL/GenBank/DDBJ whole genome shotgun (WGS) entry which is preliminary data.</text>
</comment>
<evidence type="ECO:0000313" key="2">
    <source>
        <dbReference type="Proteomes" id="UP000887013"/>
    </source>
</evidence>
<evidence type="ECO:0000313" key="1">
    <source>
        <dbReference type="EMBL" id="GFT11749.1"/>
    </source>
</evidence>
<protein>
    <submittedName>
        <fullName evidence="1">Uncharacterized protein</fullName>
    </submittedName>
</protein>
<organism evidence="1 2">
    <name type="scientific">Nephila pilipes</name>
    <name type="common">Giant wood spider</name>
    <name type="synonym">Nephila maculata</name>
    <dbReference type="NCBI Taxonomy" id="299642"/>
    <lineage>
        <taxon>Eukaryota</taxon>
        <taxon>Metazoa</taxon>
        <taxon>Ecdysozoa</taxon>
        <taxon>Arthropoda</taxon>
        <taxon>Chelicerata</taxon>
        <taxon>Arachnida</taxon>
        <taxon>Araneae</taxon>
        <taxon>Araneomorphae</taxon>
        <taxon>Entelegynae</taxon>
        <taxon>Araneoidea</taxon>
        <taxon>Nephilidae</taxon>
        <taxon>Nephila</taxon>
    </lineage>
</organism>
<dbReference type="AlphaFoldDB" id="A0A8X6TGA0"/>
<name>A0A8X6TGA0_NEPPI</name>
<accession>A0A8X6TGA0</accession>
<reference evidence="1" key="1">
    <citation type="submission" date="2020-08" db="EMBL/GenBank/DDBJ databases">
        <title>Multicomponent nature underlies the extraordinary mechanical properties of spider dragline silk.</title>
        <authorList>
            <person name="Kono N."/>
            <person name="Nakamura H."/>
            <person name="Mori M."/>
            <person name="Yoshida Y."/>
            <person name="Ohtoshi R."/>
            <person name="Malay A.D."/>
            <person name="Moran D.A.P."/>
            <person name="Tomita M."/>
            <person name="Numata K."/>
            <person name="Arakawa K."/>
        </authorList>
    </citation>
    <scope>NUCLEOTIDE SEQUENCE</scope>
</reference>
<dbReference type="Proteomes" id="UP000887013">
    <property type="component" value="Unassembled WGS sequence"/>
</dbReference>
<keyword evidence="2" id="KW-1185">Reference proteome</keyword>
<dbReference type="EMBL" id="BMAW01057576">
    <property type="protein sequence ID" value="GFT11749.1"/>
    <property type="molecule type" value="Genomic_DNA"/>
</dbReference>